<proteinExistence type="inferred from homology"/>
<evidence type="ECO:0008006" key="8">
    <source>
        <dbReference type="Google" id="ProtNLM"/>
    </source>
</evidence>
<accession>A0A836KQE5</accession>
<keyword evidence="2" id="KW-0808">Transferase</keyword>
<dbReference type="AlphaFoldDB" id="A0A836KQE5"/>
<evidence type="ECO:0000256" key="3">
    <source>
        <dbReference type="SAM" id="MobiDB-lite"/>
    </source>
</evidence>
<evidence type="ECO:0000313" key="6">
    <source>
        <dbReference type="EMBL" id="KAG5478940.1"/>
    </source>
</evidence>
<feature type="domain" description="Stealth protein CR3 conserved region 3" evidence="5">
    <location>
        <begin position="470"/>
        <end position="521"/>
    </location>
</feature>
<dbReference type="Pfam" id="PF17102">
    <property type="entry name" value="Stealth_CR3"/>
    <property type="match status" value="1"/>
</dbReference>
<evidence type="ECO:0000259" key="5">
    <source>
        <dbReference type="Pfam" id="PF17102"/>
    </source>
</evidence>
<name>A0A836KQE5_LEIEN</name>
<evidence type="ECO:0000256" key="1">
    <source>
        <dbReference type="ARBA" id="ARBA00007583"/>
    </source>
</evidence>
<comment type="similarity">
    <text evidence="1">Belongs to the stealth family.</text>
</comment>
<dbReference type="OrthoDB" id="263283at2759"/>
<feature type="region of interest" description="Disordered" evidence="3">
    <location>
        <begin position="603"/>
        <end position="629"/>
    </location>
</feature>
<evidence type="ECO:0000259" key="4">
    <source>
        <dbReference type="Pfam" id="PF11380"/>
    </source>
</evidence>
<dbReference type="InterPro" id="IPR047141">
    <property type="entry name" value="Stealth"/>
</dbReference>
<dbReference type="Proteomes" id="UP000674179">
    <property type="component" value="Chromosome 23"/>
</dbReference>
<evidence type="ECO:0000256" key="2">
    <source>
        <dbReference type="ARBA" id="ARBA00022679"/>
    </source>
</evidence>
<dbReference type="KEGG" id="lenr:94172720"/>
<feature type="compositionally biased region" description="Polar residues" evidence="3">
    <location>
        <begin position="603"/>
        <end position="628"/>
    </location>
</feature>
<dbReference type="RefSeq" id="XP_067692998.1">
    <property type="nucleotide sequence ID" value="XM_067837210.1"/>
</dbReference>
<dbReference type="InterPro" id="IPR021520">
    <property type="entry name" value="Stealth_CR2"/>
</dbReference>
<dbReference type="PANTHER" id="PTHR24045:SF0">
    <property type="entry name" value="N-ACETYLGLUCOSAMINE-1-PHOSPHOTRANSFERASE SUBUNITS ALPHA_BETA"/>
    <property type="match status" value="1"/>
</dbReference>
<protein>
    <recommendedName>
        <fullName evidence="8">Stealth protein CR3 conserved region 3 domain-containing protein</fullName>
    </recommendedName>
</protein>
<dbReference type="EMBL" id="JAFHKP010000023">
    <property type="protein sequence ID" value="KAG5478940.1"/>
    <property type="molecule type" value="Genomic_DNA"/>
</dbReference>
<comment type="caution">
    <text evidence="6">The sequence shown here is derived from an EMBL/GenBank/DDBJ whole genome shotgun (WGS) entry which is preliminary data.</text>
</comment>
<keyword evidence="7" id="KW-1185">Reference proteome</keyword>
<dbReference type="GO" id="GO:0016772">
    <property type="term" value="F:transferase activity, transferring phosphorus-containing groups"/>
    <property type="evidence" value="ECO:0007669"/>
    <property type="project" value="InterPro"/>
</dbReference>
<sequence>MSVSGESSTSLAATASKEVARNQLRQRPLVSGLLSVLLILAVVSRRRSGSLFPLSSGGGDADRESVIEKACGAHAAPGVDQSSFTETPASSTVLMLYSPGGAAARFCYRNATGEGDSVDQEFLRVAASYVSSPHQRPASGYYDFFAEHNATLWIVDGATRVATPMRLDVVYTFVNPRAPSFWRHVEGRHVSLEYQRFRDWEELRYSLRSLREFVLTNGALAQYHHRHAADVRRLGELGYQVDMSDGDAVSGVVPLVRRVYLVLSDEDQVPEWLDAEAFPELRVVTHADMFSAEEATQVLPTMNSNVIESGLHRIPGISRFFFYFNNDMLVGRQLSFFDLFRPLSPPRHILEMANLQRGNGLADAKRAQSYGNDARVALLFETVFNSDGYVPPPSRSVLTRIIRSLVPQSWCAKVAVAKSTGGLVDRTLRFLCAPARLSKPELNSNNALNHLARYWIQEELPGIVPSVEYAHMPRVIDREVLRTLSEDLTNGFAAMVKEMRKAYLRSMNNFSPGHMYESFALAMRRARTAALWCQSDERCAASLRPLQPLTTRKWRQRRNTSCPGHPLEGGSQTVRLQHSDMLARWNSYEKVWLRSMGTVSTSATETASKSVSSGNVSGQSTASSTSAPVTRYRYTPSQAVRTLLSEETARAPHMVTYQMVSGCRHHGSVDVSRVLSLMLDVHHHVSITDLTFRFFIVEDFQRLAIILSRLERLVGSGAAGSTSTGQHPSTLPLFITVNDDLEGGLMNKQVRKSHLMGWNKSHLIQAAFHRLLWLCSYMAPPAPWERWPVPA</sequence>
<gene>
    <name evidence="6" type="ORF">CUR178_05521</name>
</gene>
<dbReference type="GO" id="GO:0005794">
    <property type="term" value="C:Golgi apparatus"/>
    <property type="evidence" value="ECO:0007669"/>
    <property type="project" value="TreeGrafter"/>
</dbReference>
<evidence type="ECO:0000313" key="7">
    <source>
        <dbReference type="Proteomes" id="UP000674179"/>
    </source>
</evidence>
<dbReference type="InterPro" id="IPR031357">
    <property type="entry name" value="Stealth_CR3"/>
</dbReference>
<dbReference type="Pfam" id="PF11380">
    <property type="entry name" value="Stealth_CR2"/>
    <property type="match status" value="1"/>
</dbReference>
<organism evidence="6 7">
    <name type="scientific">Leishmania enriettii</name>
    <dbReference type="NCBI Taxonomy" id="5663"/>
    <lineage>
        <taxon>Eukaryota</taxon>
        <taxon>Discoba</taxon>
        <taxon>Euglenozoa</taxon>
        <taxon>Kinetoplastea</taxon>
        <taxon>Metakinetoplastina</taxon>
        <taxon>Trypanosomatida</taxon>
        <taxon>Trypanosomatidae</taxon>
        <taxon>Leishmaniinae</taxon>
        <taxon>Leishmania</taxon>
    </lineage>
</organism>
<dbReference type="GeneID" id="94172720"/>
<reference evidence="6 7" key="1">
    <citation type="submission" date="2021-02" db="EMBL/GenBank/DDBJ databases">
        <title>Leishmania (Mundinia) enrietti genome sequencing and assembly.</title>
        <authorList>
            <person name="Almutairi H."/>
            <person name="Gatherer D."/>
        </authorList>
    </citation>
    <scope>NUCLEOTIDE SEQUENCE [LARGE SCALE GENOMIC DNA]</scope>
    <source>
        <strain evidence="6">CUR178</strain>
    </source>
</reference>
<dbReference type="PANTHER" id="PTHR24045">
    <property type="match status" value="1"/>
</dbReference>
<feature type="domain" description="Stealth protein CR2 conserved region 2" evidence="4">
    <location>
        <begin position="249"/>
        <end position="341"/>
    </location>
</feature>